<dbReference type="STRING" id="3880.G7IF08"/>
<dbReference type="eggNOG" id="KOG1861">
    <property type="taxonomic scope" value="Eukaryota"/>
</dbReference>
<reference evidence="2" key="3">
    <citation type="submission" date="2015-04" db="UniProtKB">
        <authorList>
            <consortium name="EnsemblPlants"/>
        </authorList>
    </citation>
    <scope>IDENTIFICATION</scope>
    <source>
        <strain evidence="2">cv. Jemalong A17</strain>
    </source>
</reference>
<reference evidence="1 3" key="2">
    <citation type="journal article" date="2014" name="BMC Genomics">
        <title>An improved genome release (version Mt4.0) for the model legume Medicago truncatula.</title>
        <authorList>
            <person name="Tang H."/>
            <person name="Krishnakumar V."/>
            <person name="Bidwell S."/>
            <person name="Rosen B."/>
            <person name="Chan A."/>
            <person name="Zhou S."/>
            <person name="Gentzbittel L."/>
            <person name="Childs K.L."/>
            <person name="Yandell M."/>
            <person name="Gundlach H."/>
            <person name="Mayer K.F."/>
            <person name="Schwartz D.C."/>
            <person name="Town C.D."/>
        </authorList>
    </citation>
    <scope>GENOME REANNOTATION</scope>
    <source>
        <strain evidence="2 3">cv. Jemalong A17</strain>
    </source>
</reference>
<evidence type="ECO:0000313" key="2">
    <source>
        <dbReference type="EnsemblPlants" id="AES63024"/>
    </source>
</evidence>
<dbReference type="HOGENOM" id="CLU_1621464_0_0_1"/>
<sequence>MHSSNYREILSSMARLSDEARKDEAVKHVALGNYCMLHSLDCLYKAVPKLHFCLVLRQDFHVKVEPPFCSFLKSQQCCFSKPANVQPNTQNTGLIGCDLLVRSYWPTIPISYVSQVLGFSTGISKNDANDEKEAAALKDCLEWLKAHGASIIPLFVFADQYVLV</sequence>
<proteinExistence type="predicted"/>
<accession>G7IF08</accession>
<gene>
    <name evidence="1" type="ordered locus">MTR_1g115940</name>
</gene>
<dbReference type="EMBL" id="CM001217">
    <property type="protein sequence ID" value="AES63024.1"/>
    <property type="molecule type" value="Genomic_DNA"/>
</dbReference>
<dbReference type="InterPro" id="IPR045107">
    <property type="entry name" value="SAC3/GANP/THP3"/>
</dbReference>
<dbReference type="Proteomes" id="UP000002051">
    <property type="component" value="Unassembled WGS sequence"/>
</dbReference>
<keyword evidence="3" id="KW-1185">Reference proteome</keyword>
<dbReference type="AlphaFoldDB" id="G7IF08"/>
<name>G7IF08_MEDTR</name>
<evidence type="ECO:0000313" key="3">
    <source>
        <dbReference type="Proteomes" id="UP000002051"/>
    </source>
</evidence>
<protein>
    <submittedName>
        <fullName evidence="1 2">Uncharacterized protein</fullName>
    </submittedName>
</protein>
<dbReference type="EnsemblPlants" id="AES63024">
    <property type="protein sequence ID" value="AES63024"/>
    <property type="gene ID" value="MTR_1g115940"/>
</dbReference>
<dbReference type="PANTHER" id="PTHR12436">
    <property type="entry name" value="80 KDA MCM3-ASSOCIATED PROTEIN"/>
    <property type="match status" value="1"/>
</dbReference>
<dbReference type="PANTHER" id="PTHR12436:SF4">
    <property type="entry name" value="LEUKOCYTE RECEPTOR CLUSTER MEMBER 8"/>
    <property type="match status" value="1"/>
</dbReference>
<evidence type="ECO:0000313" key="1">
    <source>
        <dbReference type="EMBL" id="AES63024.1"/>
    </source>
</evidence>
<reference evidence="1 3" key="1">
    <citation type="journal article" date="2011" name="Nature">
        <title>The Medicago genome provides insight into the evolution of rhizobial symbioses.</title>
        <authorList>
            <person name="Young N.D."/>
            <person name="Debelle F."/>
            <person name="Oldroyd G.E."/>
            <person name="Geurts R."/>
            <person name="Cannon S.B."/>
            <person name="Udvardi M.K."/>
            <person name="Benedito V.A."/>
            <person name="Mayer K.F."/>
            <person name="Gouzy J."/>
            <person name="Schoof H."/>
            <person name="Van de Peer Y."/>
            <person name="Proost S."/>
            <person name="Cook D.R."/>
            <person name="Meyers B.C."/>
            <person name="Spannagl M."/>
            <person name="Cheung F."/>
            <person name="De Mita S."/>
            <person name="Krishnakumar V."/>
            <person name="Gundlach H."/>
            <person name="Zhou S."/>
            <person name="Mudge J."/>
            <person name="Bharti A.K."/>
            <person name="Murray J.D."/>
            <person name="Naoumkina M.A."/>
            <person name="Rosen B."/>
            <person name="Silverstein K.A."/>
            <person name="Tang H."/>
            <person name="Rombauts S."/>
            <person name="Zhao P.X."/>
            <person name="Zhou P."/>
            <person name="Barbe V."/>
            <person name="Bardou P."/>
            <person name="Bechner M."/>
            <person name="Bellec A."/>
            <person name="Berger A."/>
            <person name="Berges H."/>
            <person name="Bidwell S."/>
            <person name="Bisseling T."/>
            <person name="Choisne N."/>
            <person name="Couloux A."/>
            <person name="Denny R."/>
            <person name="Deshpande S."/>
            <person name="Dai X."/>
            <person name="Doyle J.J."/>
            <person name="Dudez A.M."/>
            <person name="Farmer A.D."/>
            <person name="Fouteau S."/>
            <person name="Franken C."/>
            <person name="Gibelin C."/>
            <person name="Gish J."/>
            <person name="Goldstein S."/>
            <person name="Gonzalez A.J."/>
            <person name="Green P.J."/>
            <person name="Hallab A."/>
            <person name="Hartog M."/>
            <person name="Hua A."/>
            <person name="Humphray S.J."/>
            <person name="Jeong D.H."/>
            <person name="Jing Y."/>
            <person name="Jocker A."/>
            <person name="Kenton S.M."/>
            <person name="Kim D.J."/>
            <person name="Klee K."/>
            <person name="Lai H."/>
            <person name="Lang C."/>
            <person name="Lin S."/>
            <person name="Macmil S.L."/>
            <person name="Magdelenat G."/>
            <person name="Matthews L."/>
            <person name="McCorrison J."/>
            <person name="Monaghan E.L."/>
            <person name="Mun J.H."/>
            <person name="Najar F.Z."/>
            <person name="Nicholson C."/>
            <person name="Noirot C."/>
            <person name="O'Bleness M."/>
            <person name="Paule C.R."/>
            <person name="Poulain J."/>
            <person name="Prion F."/>
            <person name="Qin B."/>
            <person name="Qu C."/>
            <person name="Retzel E.F."/>
            <person name="Riddle C."/>
            <person name="Sallet E."/>
            <person name="Samain S."/>
            <person name="Samson N."/>
            <person name="Sanders I."/>
            <person name="Saurat O."/>
            <person name="Scarpelli C."/>
            <person name="Schiex T."/>
            <person name="Segurens B."/>
            <person name="Severin A.J."/>
            <person name="Sherrier D.J."/>
            <person name="Shi R."/>
            <person name="Sims S."/>
            <person name="Singer S.R."/>
            <person name="Sinharoy S."/>
            <person name="Sterck L."/>
            <person name="Viollet A."/>
            <person name="Wang B.B."/>
            <person name="Wang K."/>
            <person name="Wang M."/>
            <person name="Wang X."/>
            <person name="Warfsmann J."/>
            <person name="Weissenbach J."/>
            <person name="White D.D."/>
            <person name="White J.D."/>
            <person name="Wiley G.B."/>
            <person name="Wincker P."/>
            <person name="Xing Y."/>
            <person name="Yang L."/>
            <person name="Yao Z."/>
            <person name="Ying F."/>
            <person name="Zhai J."/>
            <person name="Zhou L."/>
            <person name="Zuber A."/>
            <person name="Denarie J."/>
            <person name="Dixon R.A."/>
            <person name="May G.D."/>
            <person name="Schwartz D.C."/>
            <person name="Rogers J."/>
            <person name="Quetier F."/>
            <person name="Town C.D."/>
            <person name="Roe B.A."/>
        </authorList>
    </citation>
    <scope>NUCLEOTIDE SEQUENCE [LARGE SCALE GENOMIC DNA]</scope>
    <source>
        <strain evidence="1">A17</strain>
        <strain evidence="2 3">cv. Jemalong A17</strain>
    </source>
</reference>
<dbReference type="PaxDb" id="3880-AES63024"/>
<organism evidence="1 3">
    <name type="scientific">Medicago truncatula</name>
    <name type="common">Barrel medic</name>
    <name type="synonym">Medicago tribuloides</name>
    <dbReference type="NCBI Taxonomy" id="3880"/>
    <lineage>
        <taxon>Eukaryota</taxon>
        <taxon>Viridiplantae</taxon>
        <taxon>Streptophyta</taxon>
        <taxon>Embryophyta</taxon>
        <taxon>Tracheophyta</taxon>
        <taxon>Spermatophyta</taxon>
        <taxon>Magnoliopsida</taxon>
        <taxon>eudicotyledons</taxon>
        <taxon>Gunneridae</taxon>
        <taxon>Pentapetalae</taxon>
        <taxon>rosids</taxon>
        <taxon>fabids</taxon>
        <taxon>Fabales</taxon>
        <taxon>Fabaceae</taxon>
        <taxon>Papilionoideae</taxon>
        <taxon>50 kb inversion clade</taxon>
        <taxon>NPAAA clade</taxon>
        <taxon>Hologalegina</taxon>
        <taxon>IRL clade</taxon>
        <taxon>Trifolieae</taxon>
        <taxon>Medicago</taxon>
    </lineage>
</organism>